<feature type="domain" description="DUF4283" evidence="1">
    <location>
        <begin position="44"/>
        <end position="126"/>
    </location>
</feature>
<dbReference type="PANTHER" id="PTHR31286">
    <property type="entry name" value="GLYCINE-RICH CELL WALL STRUCTURAL PROTEIN 1.8-LIKE"/>
    <property type="match status" value="1"/>
</dbReference>
<keyword evidence="3" id="KW-1185">Reference proteome</keyword>
<dbReference type="InterPro" id="IPR040256">
    <property type="entry name" value="At4g02000-like"/>
</dbReference>
<dbReference type="Proteomes" id="UP001161247">
    <property type="component" value="Chromosome 2"/>
</dbReference>
<accession>A0AAV1CG55</accession>
<organism evidence="2 3">
    <name type="scientific">Oldenlandia corymbosa var. corymbosa</name>
    <dbReference type="NCBI Taxonomy" id="529605"/>
    <lineage>
        <taxon>Eukaryota</taxon>
        <taxon>Viridiplantae</taxon>
        <taxon>Streptophyta</taxon>
        <taxon>Embryophyta</taxon>
        <taxon>Tracheophyta</taxon>
        <taxon>Spermatophyta</taxon>
        <taxon>Magnoliopsida</taxon>
        <taxon>eudicotyledons</taxon>
        <taxon>Gunneridae</taxon>
        <taxon>Pentapetalae</taxon>
        <taxon>asterids</taxon>
        <taxon>lamiids</taxon>
        <taxon>Gentianales</taxon>
        <taxon>Rubiaceae</taxon>
        <taxon>Rubioideae</taxon>
        <taxon>Spermacoceae</taxon>
        <taxon>Hedyotis-Oldenlandia complex</taxon>
        <taxon>Oldenlandia</taxon>
    </lineage>
</organism>
<dbReference type="InterPro" id="IPR036691">
    <property type="entry name" value="Endo/exonu/phosph_ase_sf"/>
</dbReference>
<dbReference type="Gene3D" id="3.60.10.10">
    <property type="entry name" value="Endonuclease/exonuclease/phosphatase"/>
    <property type="match status" value="1"/>
</dbReference>
<dbReference type="InterPro" id="IPR025558">
    <property type="entry name" value="DUF4283"/>
</dbReference>
<dbReference type="PANTHER" id="PTHR31286:SF165">
    <property type="entry name" value="DUF4283 DOMAIN-CONTAINING PROTEIN"/>
    <property type="match status" value="1"/>
</dbReference>
<dbReference type="EMBL" id="OX459119">
    <property type="protein sequence ID" value="CAI9094684.1"/>
    <property type="molecule type" value="Genomic_DNA"/>
</dbReference>
<dbReference type="Pfam" id="PF14111">
    <property type="entry name" value="DUF4283"/>
    <property type="match status" value="1"/>
</dbReference>
<sequence length="545" mass="61244">MALTDQKQPPTQYPIPNHQQTKILIPQAPHGHNIEDEEWNAGIQEWEHCLVGFVYGDKPDINKIQRHVKNFWGNEETVTAHLIEKGIFLFKFGNKEKMNEILESGPWSYYSIPLILQPWTPEMDIEPYKISKFPIWVKLPLLKLHLWSKSILSKIASVIGKPICTDGVTATQGRLGFARFCVKIEPNSELPDIITLKGPGGVSIVQKSNTETRGKQNEIVPQNQNKQAENAPVTILKEKLASNPVVLKGLQTSEIQVTEITLSTSGLTQPGTGDDEEIGRLEKNSFNPLAQETKSGLTQPGIGDDEKIGRLEKNPLNPPVQETKAPKSDQYIYCNITSGSHQLLASFVYASNSRLERATLWSDLSKLSASINSEWTLLGDFNCIVSVSERQNGRSVTFNDTMELQSLMATHHLTDMPYSGNFFTWSNKHQNGQRMCSKLDRIMVNSCWMSTLQSQATFLSPGISDHSPGVAELLPQRRAHPPFRFCNFWTKEDDFRSTVSSAWSENPPPSDLYDLQRSLKSFKQKCRDKYGKMTKAEGTRGTNVG</sequence>
<evidence type="ECO:0000259" key="1">
    <source>
        <dbReference type="Pfam" id="PF14111"/>
    </source>
</evidence>
<name>A0AAV1CG55_OLDCO</name>
<reference evidence="2" key="1">
    <citation type="submission" date="2023-03" db="EMBL/GenBank/DDBJ databases">
        <authorList>
            <person name="Julca I."/>
        </authorList>
    </citation>
    <scope>NUCLEOTIDE SEQUENCE</scope>
</reference>
<gene>
    <name evidence="2" type="ORF">OLC1_LOCUS5797</name>
</gene>
<protein>
    <submittedName>
        <fullName evidence="2">OLC1v1030462C1</fullName>
    </submittedName>
</protein>
<dbReference type="AlphaFoldDB" id="A0AAV1CG55"/>
<evidence type="ECO:0000313" key="3">
    <source>
        <dbReference type="Proteomes" id="UP001161247"/>
    </source>
</evidence>
<dbReference type="SUPFAM" id="SSF56219">
    <property type="entry name" value="DNase I-like"/>
    <property type="match status" value="1"/>
</dbReference>
<evidence type="ECO:0000313" key="2">
    <source>
        <dbReference type="EMBL" id="CAI9094684.1"/>
    </source>
</evidence>
<proteinExistence type="predicted"/>